<dbReference type="Proteomes" id="UP000007799">
    <property type="component" value="Unassembled WGS sequence"/>
</dbReference>
<dbReference type="InterPro" id="IPR015655">
    <property type="entry name" value="PP2C"/>
</dbReference>
<protein>
    <recommendedName>
        <fullName evidence="5">PPM-type phosphatase domain-containing protein</fullName>
    </recommendedName>
</protein>
<dbReference type="GO" id="GO:0004722">
    <property type="term" value="F:protein serine/threonine phosphatase activity"/>
    <property type="evidence" value="ECO:0007669"/>
    <property type="project" value="InterPro"/>
</dbReference>
<dbReference type="STRING" id="946362.F2TW71"/>
<dbReference type="GeneID" id="16067752"/>
<dbReference type="OrthoDB" id="10264738at2759"/>
<dbReference type="AlphaFoldDB" id="F2TW71"/>
<dbReference type="CDD" id="cd00143">
    <property type="entry name" value="PP2Cc"/>
    <property type="match status" value="1"/>
</dbReference>
<dbReference type="InParanoid" id="F2TW71"/>
<dbReference type="GO" id="GO:0046872">
    <property type="term" value="F:metal ion binding"/>
    <property type="evidence" value="ECO:0007669"/>
    <property type="project" value="UniProtKB-KW"/>
</dbReference>
<reference evidence="6" key="1">
    <citation type="submission" date="2009-08" db="EMBL/GenBank/DDBJ databases">
        <title>Annotation of Salpingoeca rosetta.</title>
        <authorList>
            <consortium name="The Broad Institute Genome Sequencing Platform"/>
            <person name="Russ C."/>
            <person name="Cuomo C."/>
            <person name="Burger G."/>
            <person name="Gray M.W."/>
            <person name="Holland P.W.H."/>
            <person name="King N."/>
            <person name="Lang F.B.F."/>
            <person name="Roger A.J."/>
            <person name="Ruiz-Trillo I."/>
            <person name="Young S.K."/>
            <person name="Zeng Q."/>
            <person name="Gargeya S."/>
            <person name="Alvarado L."/>
            <person name="Berlin A."/>
            <person name="Chapman S.B."/>
            <person name="Chen Z."/>
            <person name="Freedman E."/>
            <person name="Gellesch M."/>
            <person name="Goldberg J."/>
            <person name="Griggs A."/>
            <person name="Gujja S."/>
            <person name="Heilman E."/>
            <person name="Heiman D."/>
            <person name="Howarth C."/>
            <person name="Mehta T."/>
            <person name="Neiman D."/>
            <person name="Pearson M."/>
            <person name="Roberts A."/>
            <person name="Saif S."/>
            <person name="Shea T."/>
            <person name="Shenoy N."/>
            <person name="Sisk P."/>
            <person name="Stolte C."/>
            <person name="Sykes S."/>
            <person name="White J."/>
            <person name="Yandava C."/>
            <person name="Haas B."/>
            <person name="Nusbaum C."/>
            <person name="Birren B."/>
        </authorList>
    </citation>
    <scope>NUCLEOTIDE SEQUENCE [LARGE SCALE GENOMIC DNA]</scope>
    <source>
        <strain evidence="6">ATCC 50818</strain>
    </source>
</reference>
<dbReference type="InterPro" id="IPR036457">
    <property type="entry name" value="PPM-type-like_dom_sf"/>
</dbReference>
<dbReference type="FunCoup" id="F2TW71">
    <property type="interactions" value="140"/>
</dbReference>
<dbReference type="Pfam" id="PF00481">
    <property type="entry name" value="PP2C"/>
    <property type="match status" value="1"/>
</dbReference>
<dbReference type="PANTHER" id="PTHR47992">
    <property type="entry name" value="PROTEIN PHOSPHATASE"/>
    <property type="match status" value="1"/>
</dbReference>
<keyword evidence="7" id="KW-1185">Reference proteome</keyword>
<keyword evidence="2 4" id="KW-0378">Hydrolase</keyword>
<dbReference type="SMART" id="SM00332">
    <property type="entry name" value="PP2Cc"/>
    <property type="match status" value="1"/>
</dbReference>
<evidence type="ECO:0000313" key="6">
    <source>
        <dbReference type="EMBL" id="EGD72317.1"/>
    </source>
</evidence>
<dbReference type="SUPFAM" id="SSF81606">
    <property type="entry name" value="PP2C-like"/>
    <property type="match status" value="1"/>
</dbReference>
<dbReference type="InterPro" id="IPR000222">
    <property type="entry name" value="PP2C_BS"/>
</dbReference>
<organism evidence="7">
    <name type="scientific">Salpingoeca rosetta (strain ATCC 50818 / BSB-021)</name>
    <dbReference type="NCBI Taxonomy" id="946362"/>
    <lineage>
        <taxon>Eukaryota</taxon>
        <taxon>Choanoflagellata</taxon>
        <taxon>Craspedida</taxon>
        <taxon>Salpingoecidae</taxon>
        <taxon>Salpingoeca</taxon>
    </lineage>
</organism>
<name>F2TW71_SALR5</name>
<sequence length="378" mass="42727">MLTVLVVYRYREAMDAGDTDNILLKLTPAEMYDICKKASEKICSGDRKRFIDETMPELGDGIKYYNNRRVEKEMVAEVDRLLAEAKPSPSPEAQTALDRFDVDVFFSRGRRVRMEDRHVIMEDFNNMMDQPAGTEPQAFFAVYDGHGGYETAKYVQAHLHHNIAAHPDFHTDIKKALHEAFLSTDKSFEAKADREALRSGSTAVVAFVRGRKLYLAWAGDSQAMLIKNGEPHHLTEPHKPEREDEKKRIADAGGIVINRMGTWRVNAMLAVSRSFGDMNLKSVVPALPDIVEQDLDASCEYLILACDGLWDFMEKEKVVSFIKEWEEAHKDDGKKGIYGLSKSLVEHCIDTHEGTDNVSIIVVKLKNLDKDIWTSASA</sequence>
<dbReference type="Gene3D" id="3.60.40.10">
    <property type="entry name" value="PPM-type phosphatase domain"/>
    <property type="match status" value="1"/>
</dbReference>
<accession>F2TW71</accession>
<feature type="domain" description="PPM-type phosphatase" evidence="5">
    <location>
        <begin position="101"/>
        <end position="365"/>
    </location>
</feature>
<dbReference type="EMBL" id="GL832955">
    <property type="protein sequence ID" value="EGD72317.1"/>
    <property type="molecule type" value="Genomic_DNA"/>
</dbReference>
<keyword evidence="3 4" id="KW-0904">Protein phosphatase</keyword>
<evidence type="ECO:0000256" key="3">
    <source>
        <dbReference type="ARBA" id="ARBA00022912"/>
    </source>
</evidence>
<proteinExistence type="inferred from homology"/>
<evidence type="ECO:0000256" key="2">
    <source>
        <dbReference type="ARBA" id="ARBA00022801"/>
    </source>
</evidence>
<dbReference type="PROSITE" id="PS51746">
    <property type="entry name" value="PPM_2"/>
    <property type="match status" value="1"/>
</dbReference>
<evidence type="ECO:0000256" key="1">
    <source>
        <dbReference type="ARBA" id="ARBA00022723"/>
    </source>
</evidence>
<dbReference type="PROSITE" id="PS01032">
    <property type="entry name" value="PPM_1"/>
    <property type="match status" value="1"/>
</dbReference>
<gene>
    <name evidence="6" type="ORF">PTSG_00335</name>
</gene>
<evidence type="ECO:0000259" key="5">
    <source>
        <dbReference type="PROSITE" id="PS51746"/>
    </source>
</evidence>
<comment type="similarity">
    <text evidence="4">Belongs to the PP2C family.</text>
</comment>
<dbReference type="InterPro" id="IPR001932">
    <property type="entry name" value="PPM-type_phosphatase-like_dom"/>
</dbReference>
<dbReference type="OMA" id="MNWENFK"/>
<evidence type="ECO:0000256" key="4">
    <source>
        <dbReference type="RuleBase" id="RU003465"/>
    </source>
</evidence>
<dbReference type="eggNOG" id="KOG0698">
    <property type="taxonomic scope" value="Eukaryota"/>
</dbReference>
<dbReference type="KEGG" id="sre:PTSG_00335"/>
<keyword evidence="1" id="KW-0479">Metal-binding</keyword>
<evidence type="ECO:0000313" key="7">
    <source>
        <dbReference type="Proteomes" id="UP000007799"/>
    </source>
</evidence>
<dbReference type="RefSeq" id="XP_004998887.1">
    <property type="nucleotide sequence ID" value="XM_004998830.1"/>
</dbReference>